<dbReference type="Pfam" id="PF16344">
    <property type="entry name" value="FecR_C"/>
    <property type="match status" value="1"/>
</dbReference>
<dbReference type="STRING" id="354355.SAMN05660816_04699"/>
<name>A0A1V9F315_9BACT</name>
<dbReference type="InterPro" id="IPR006860">
    <property type="entry name" value="FecR"/>
</dbReference>
<feature type="domain" description="FecR protein" evidence="2">
    <location>
        <begin position="188"/>
        <end position="240"/>
    </location>
</feature>
<sequence length="414" mass="45235">MASLLEYLLNRYADKTATPEEKEELMRLLQDSGNEETVHQVIDRMIAERPVAHEMPEKTAQAVLQAIFEAEETPVVNMNTTPVRQMPYWRIAAAAVVLLMVTAGGLVWMNYNSKTQVAVNLKNDVAPGGNKAVLTLADGSTIVLDNEKNGVLAQEGNAKVVKLKNGQLVYAKADDGSADANAPVPYNTLSTPKGGQYNIELPDGSKVWLNAASSITYPTAFNAKERKVQVTGEAYFEVAKLVTANDGKRIPFIVDILASRNNLPSTGGARGGLGQVQVLGTHFNINAYDDEVAVKTTLLEGKVKFVGKADSLLLAPGQQAVAAKQLSINESPDVNQVMAWKNGVFHFENADIKTVMRQVSRWYDVEVVYKRSLDNDDPLFFEVTRNTNLSDVLRVLNLAGGARYSILDKKVIVQ</sequence>
<feature type="transmembrane region" description="Helical" evidence="1">
    <location>
        <begin position="88"/>
        <end position="111"/>
    </location>
</feature>
<proteinExistence type="predicted"/>
<dbReference type="RefSeq" id="WP_081197876.1">
    <property type="nucleotide sequence ID" value="NZ_FOCZ01000009.1"/>
</dbReference>
<gene>
    <name evidence="4" type="ORF">A4H97_24055</name>
</gene>
<organism evidence="4 5">
    <name type="scientific">Niastella yeongjuensis</name>
    <dbReference type="NCBI Taxonomy" id="354355"/>
    <lineage>
        <taxon>Bacteria</taxon>
        <taxon>Pseudomonadati</taxon>
        <taxon>Bacteroidota</taxon>
        <taxon>Chitinophagia</taxon>
        <taxon>Chitinophagales</taxon>
        <taxon>Chitinophagaceae</taxon>
        <taxon>Niastella</taxon>
    </lineage>
</organism>
<dbReference type="InterPro" id="IPR012373">
    <property type="entry name" value="Ferrdict_sens_TM"/>
</dbReference>
<dbReference type="GO" id="GO:0016989">
    <property type="term" value="F:sigma factor antagonist activity"/>
    <property type="evidence" value="ECO:0007669"/>
    <property type="project" value="TreeGrafter"/>
</dbReference>
<protein>
    <recommendedName>
        <fullName evidence="6">Iron dicitrate transport regulator FecR</fullName>
    </recommendedName>
</protein>
<dbReference type="Gene3D" id="2.60.120.1440">
    <property type="match status" value="1"/>
</dbReference>
<dbReference type="PANTHER" id="PTHR30273">
    <property type="entry name" value="PERIPLASMIC SIGNAL SENSOR AND SIGMA FACTOR ACTIVATOR FECR-RELATED"/>
    <property type="match status" value="1"/>
</dbReference>
<feature type="domain" description="Protein FecR C-terminal" evidence="3">
    <location>
        <begin position="345"/>
        <end position="413"/>
    </location>
</feature>
<evidence type="ECO:0000313" key="5">
    <source>
        <dbReference type="Proteomes" id="UP000192610"/>
    </source>
</evidence>
<keyword evidence="5" id="KW-1185">Reference proteome</keyword>
<dbReference type="PANTHER" id="PTHR30273:SF2">
    <property type="entry name" value="PROTEIN FECR"/>
    <property type="match status" value="1"/>
</dbReference>
<dbReference type="AlphaFoldDB" id="A0A1V9F315"/>
<keyword evidence="1" id="KW-1133">Transmembrane helix</keyword>
<evidence type="ECO:0000259" key="2">
    <source>
        <dbReference type="Pfam" id="PF04773"/>
    </source>
</evidence>
<dbReference type="Gene3D" id="3.55.50.30">
    <property type="match status" value="1"/>
</dbReference>
<keyword evidence="1" id="KW-0472">Membrane</keyword>
<reference evidence="5" key="1">
    <citation type="submission" date="2016-04" db="EMBL/GenBank/DDBJ databases">
        <authorList>
            <person name="Chen L."/>
            <person name="Zhuang W."/>
            <person name="Wang G."/>
        </authorList>
    </citation>
    <scope>NUCLEOTIDE SEQUENCE [LARGE SCALE GENOMIC DNA]</scope>
    <source>
        <strain evidence="5">17621</strain>
    </source>
</reference>
<dbReference type="Proteomes" id="UP000192610">
    <property type="component" value="Unassembled WGS sequence"/>
</dbReference>
<evidence type="ECO:0000256" key="1">
    <source>
        <dbReference type="SAM" id="Phobius"/>
    </source>
</evidence>
<dbReference type="InterPro" id="IPR032508">
    <property type="entry name" value="FecR_C"/>
</dbReference>
<evidence type="ECO:0000259" key="3">
    <source>
        <dbReference type="Pfam" id="PF16344"/>
    </source>
</evidence>
<evidence type="ECO:0008006" key="6">
    <source>
        <dbReference type="Google" id="ProtNLM"/>
    </source>
</evidence>
<dbReference type="EMBL" id="LVXG01000007">
    <property type="protein sequence ID" value="OQP52780.1"/>
    <property type="molecule type" value="Genomic_DNA"/>
</dbReference>
<evidence type="ECO:0000313" key="4">
    <source>
        <dbReference type="EMBL" id="OQP52780.1"/>
    </source>
</evidence>
<dbReference type="Pfam" id="PF04773">
    <property type="entry name" value="FecR"/>
    <property type="match status" value="1"/>
</dbReference>
<keyword evidence="1" id="KW-0812">Transmembrane</keyword>
<dbReference type="OrthoDB" id="629393at2"/>
<accession>A0A1V9F315</accession>
<comment type="caution">
    <text evidence="4">The sequence shown here is derived from an EMBL/GenBank/DDBJ whole genome shotgun (WGS) entry which is preliminary data.</text>
</comment>